<dbReference type="GO" id="GO:0016758">
    <property type="term" value="F:hexosyltransferase activity"/>
    <property type="evidence" value="ECO:0007669"/>
    <property type="project" value="UniProtKB-ARBA"/>
</dbReference>
<comment type="caution">
    <text evidence="2">The sequence shown here is derived from an EMBL/GenBank/DDBJ whole genome shotgun (WGS) entry which is preliminary data.</text>
</comment>
<dbReference type="AlphaFoldDB" id="A0A853JRD1"/>
<dbReference type="Pfam" id="PF00535">
    <property type="entry name" value="Glycos_transf_2"/>
    <property type="match status" value="1"/>
</dbReference>
<dbReference type="EMBL" id="JACCKS010000033">
    <property type="protein sequence ID" value="NZA40106.1"/>
    <property type="molecule type" value="Genomic_DNA"/>
</dbReference>
<feature type="domain" description="Glycosyltransferase 2-like" evidence="1">
    <location>
        <begin position="12"/>
        <end position="118"/>
    </location>
</feature>
<dbReference type="Proteomes" id="UP000586254">
    <property type="component" value="Unassembled WGS sequence"/>
</dbReference>
<dbReference type="CDD" id="cd00761">
    <property type="entry name" value="Glyco_tranf_GTA_type"/>
    <property type="match status" value="1"/>
</dbReference>
<evidence type="ECO:0000313" key="3">
    <source>
        <dbReference type="Proteomes" id="UP000586254"/>
    </source>
</evidence>
<dbReference type="InterPro" id="IPR001173">
    <property type="entry name" value="Glyco_trans_2-like"/>
</dbReference>
<dbReference type="PANTHER" id="PTHR22916">
    <property type="entry name" value="GLYCOSYLTRANSFERASE"/>
    <property type="match status" value="1"/>
</dbReference>
<keyword evidence="2" id="KW-0808">Transferase</keyword>
<accession>A0A853JRD1</accession>
<gene>
    <name evidence="2" type="ORF">H0N91_18730</name>
</gene>
<dbReference type="PANTHER" id="PTHR22916:SF3">
    <property type="entry name" value="UDP-GLCNAC:BETAGAL BETA-1,3-N-ACETYLGLUCOSAMINYLTRANSFERASE-LIKE PROTEIN 1"/>
    <property type="match status" value="1"/>
</dbReference>
<reference evidence="2 3" key="1">
    <citation type="submission" date="2020-07" db="EMBL/GenBank/DDBJ databases">
        <title>Organ Donor 1.</title>
        <authorList>
            <person name="Marsh A.J."/>
            <person name="Azcarate-Peril M.A."/>
        </authorList>
    </citation>
    <scope>NUCLEOTIDE SEQUENCE [LARGE SCALE GENOMIC DNA]</scope>
    <source>
        <strain evidence="2 3">AMC0717</strain>
    </source>
</reference>
<evidence type="ECO:0000259" key="1">
    <source>
        <dbReference type="Pfam" id="PF00535"/>
    </source>
</evidence>
<dbReference type="InterPro" id="IPR029044">
    <property type="entry name" value="Nucleotide-diphossugar_trans"/>
</dbReference>
<organism evidence="2 3">
    <name type="scientific">Eubacterium callanderi</name>
    <dbReference type="NCBI Taxonomy" id="53442"/>
    <lineage>
        <taxon>Bacteria</taxon>
        <taxon>Bacillati</taxon>
        <taxon>Bacillota</taxon>
        <taxon>Clostridia</taxon>
        <taxon>Eubacteriales</taxon>
        <taxon>Eubacteriaceae</taxon>
        <taxon>Eubacterium</taxon>
    </lineage>
</organism>
<proteinExistence type="predicted"/>
<sequence length="144" mass="16244">MQSSKKDQILFSVIILTYNNTEYLFGLLDSLFKQTYNNIELIISDDASTSFDMNKIDNYIKSNKKNNIVSYQIIIRKKNGGTVKNINGALKRCNGEIIKLIAADDAFYNDNVIENFVAPNLLSPCKTPVLLDQGCFIFGNNMLT</sequence>
<protein>
    <submittedName>
        <fullName evidence="2">Glycosyltransferase family 2 protein</fullName>
    </submittedName>
</protein>
<evidence type="ECO:0000313" key="2">
    <source>
        <dbReference type="EMBL" id="NZA40106.1"/>
    </source>
</evidence>
<name>A0A853JRD1_9FIRM</name>
<dbReference type="SUPFAM" id="SSF53448">
    <property type="entry name" value="Nucleotide-diphospho-sugar transferases"/>
    <property type="match status" value="1"/>
</dbReference>
<dbReference type="RefSeq" id="WP_180494212.1">
    <property type="nucleotide sequence ID" value="NZ_JACCKS010000033.1"/>
</dbReference>
<dbReference type="Gene3D" id="3.90.550.10">
    <property type="entry name" value="Spore Coat Polysaccharide Biosynthesis Protein SpsA, Chain A"/>
    <property type="match status" value="1"/>
</dbReference>